<sequence>MSETAPLRSWSETLRSWLHPRVVTMLFLGFSAGLPLLLIFGTLSAWLTEAGVQRSAVTFFSWAALGYSFKFIWAPLIDRMPLPWLTRLLGRRRAWMATAQVLIMTAILIMAFVDPAGYHGHPGHLVAMAWAAVLLGFSAATQDIVIDAYRIECAEQELQAMLSASYIAGYRIGMLVAGAGSLALAAHLGSSVADYSYTAWRLTYIAVASCMLVGLLTTLSIPEPAPNRSAAVQLQYTSGQYLRFFLLFLCGASVFVLVFFFSGPLAAALKEQLHQMLPLLGIVVGFLVETVRLAVSLLVGLAAARALVGLGLVSGAMLTDTYIAPVKDFFTRYSTKMVLSLLLLIGFYRVSDIVLGVISTVFYLDLGFSKMEIAAIVQTFGLLMTITGGFLGGMLTVRYGVVKMLFVGGVLAAATNVLFMVLANVGPDPLLLKIVVGADNLAAGMASAAFVAFLSSLTSISFTAVQYAVFSSLMTLFPKLIGGYSGTIVTSIGYPHFFLLTALLGLPVLLLIWLVRKVR</sequence>
<evidence type="ECO:0000256" key="2">
    <source>
        <dbReference type="ARBA" id="ARBA00022448"/>
    </source>
</evidence>
<organism evidence="8 9">
    <name type="scientific">Desulfofustis glycolicus DSM 9705</name>
    <dbReference type="NCBI Taxonomy" id="1121409"/>
    <lineage>
        <taxon>Bacteria</taxon>
        <taxon>Pseudomonadati</taxon>
        <taxon>Thermodesulfobacteriota</taxon>
        <taxon>Desulfobulbia</taxon>
        <taxon>Desulfobulbales</taxon>
        <taxon>Desulfocapsaceae</taxon>
        <taxon>Desulfofustis</taxon>
    </lineage>
</organism>
<dbReference type="RefSeq" id="WP_073377592.1">
    <property type="nucleotide sequence ID" value="NZ_FQXS01000021.1"/>
</dbReference>
<feature type="transmembrane region" description="Helical" evidence="6">
    <location>
        <begin position="94"/>
        <end position="113"/>
    </location>
</feature>
<evidence type="ECO:0000256" key="6">
    <source>
        <dbReference type="SAM" id="Phobius"/>
    </source>
</evidence>
<feature type="transmembrane region" description="Helical" evidence="6">
    <location>
        <begin position="338"/>
        <end position="364"/>
    </location>
</feature>
<dbReference type="PANTHER" id="PTHR12778:SF10">
    <property type="entry name" value="MAJOR FACILITATOR SUPERFAMILY DOMAIN-CONTAINING PROTEIN 3"/>
    <property type="match status" value="1"/>
</dbReference>
<dbReference type="InterPro" id="IPR020846">
    <property type="entry name" value="MFS_dom"/>
</dbReference>
<evidence type="ECO:0000313" key="9">
    <source>
        <dbReference type="Proteomes" id="UP000184139"/>
    </source>
</evidence>
<feature type="domain" description="Major facilitator superfamily (MFS) profile" evidence="7">
    <location>
        <begin position="335"/>
        <end position="519"/>
    </location>
</feature>
<name>A0A1M5XN36_9BACT</name>
<dbReference type="InterPro" id="IPR024371">
    <property type="entry name" value="AcetylCoA_trans_1-like"/>
</dbReference>
<keyword evidence="3 6" id="KW-0812">Transmembrane</keyword>
<feature type="transmembrane region" description="Helical" evidence="6">
    <location>
        <begin position="22"/>
        <end position="43"/>
    </location>
</feature>
<dbReference type="OrthoDB" id="9787815at2"/>
<dbReference type="EMBL" id="FQXS01000021">
    <property type="protein sequence ID" value="SHI01176.1"/>
    <property type="molecule type" value="Genomic_DNA"/>
</dbReference>
<dbReference type="PROSITE" id="PS50850">
    <property type="entry name" value="MFS"/>
    <property type="match status" value="1"/>
</dbReference>
<evidence type="ECO:0000256" key="3">
    <source>
        <dbReference type="ARBA" id="ARBA00022692"/>
    </source>
</evidence>
<feature type="transmembrane region" description="Helical" evidence="6">
    <location>
        <begin position="166"/>
        <end position="190"/>
    </location>
</feature>
<keyword evidence="2" id="KW-0813">Transport</keyword>
<dbReference type="Proteomes" id="UP000184139">
    <property type="component" value="Unassembled WGS sequence"/>
</dbReference>
<keyword evidence="4 6" id="KW-1133">Transmembrane helix</keyword>
<keyword evidence="5 6" id="KW-0472">Membrane</keyword>
<accession>A0A1M5XN36</accession>
<proteinExistence type="predicted"/>
<dbReference type="GO" id="GO:0016020">
    <property type="term" value="C:membrane"/>
    <property type="evidence" value="ECO:0007669"/>
    <property type="project" value="UniProtKB-SubCell"/>
</dbReference>
<evidence type="ECO:0000259" key="7">
    <source>
        <dbReference type="PROSITE" id="PS50850"/>
    </source>
</evidence>
<protein>
    <submittedName>
        <fullName evidence="8">MFS transporter, PAT family, beta-lactamase induction signal transducer AmpG</fullName>
    </submittedName>
</protein>
<evidence type="ECO:0000256" key="1">
    <source>
        <dbReference type="ARBA" id="ARBA00004141"/>
    </source>
</evidence>
<dbReference type="GO" id="GO:0035348">
    <property type="term" value="P:acetyl-CoA transmembrane transport"/>
    <property type="evidence" value="ECO:0007669"/>
    <property type="project" value="InterPro"/>
</dbReference>
<reference evidence="8 9" key="1">
    <citation type="submission" date="2016-11" db="EMBL/GenBank/DDBJ databases">
        <authorList>
            <person name="Jaros S."/>
            <person name="Januszkiewicz K."/>
            <person name="Wedrychowicz H."/>
        </authorList>
    </citation>
    <scope>NUCLEOTIDE SEQUENCE [LARGE SCALE GENOMIC DNA]</scope>
    <source>
        <strain evidence="8 9">DSM 9705</strain>
    </source>
</reference>
<evidence type="ECO:0000313" key="8">
    <source>
        <dbReference type="EMBL" id="SHI01176.1"/>
    </source>
</evidence>
<feature type="transmembrane region" description="Helical" evidence="6">
    <location>
        <begin position="404"/>
        <end position="425"/>
    </location>
</feature>
<dbReference type="InterPro" id="IPR004752">
    <property type="entry name" value="AmpG_permease/AT-1"/>
</dbReference>
<gene>
    <name evidence="8" type="ORF">SAMN02745124_03215</name>
</gene>
<keyword evidence="9" id="KW-1185">Reference proteome</keyword>
<dbReference type="GO" id="GO:0008521">
    <property type="term" value="F:acetyl-CoA transmembrane transporter activity"/>
    <property type="evidence" value="ECO:0007669"/>
    <property type="project" value="InterPro"/>
</dbReference>
<feature type="transmembrane region" description="Helical" evidence="6">
    <location>
        <begin position="241"/>
        <end position="267"/>
    </location>
</feature>
<dbReference type="InterPro" id="IPR036259">
    <property type="entry name" value="MFS_trans_sf"/>
</dbReference>
<evidence type="ECO:0000256" key="5">
    <source>
        <dbReference type="ARBA" id="ARBA00023136"/>
    </source>
</evidence>
<dbReference type="Gene3D" id="1.20.1250.20">
    <property type="entry name" value="MFS general substrate transporter like domains"/>
    <property type="match status" value="2"/>
</dbReference>
<dbReference type="PANTHER" id="PTHR12778">
    <property type="entry name" value="SOLUTE CARRIER FAMILY 33 ACETYL-COA TRANSPORTER -RELATED"/>
    <property type="match status" value="1"/>
</dbReference>
<feature type="transmembrane region" description="Helical" evidence="6">
    <location>
        <begin position="376"/>
        <end position="397"/>
    </location>
</feature>
<feature type="transmembrane region" description="Helical" evidence="6">
    <location>
        <begin position="125"/>
        <end position="146"/>
    </location>
</feature>
<dbReference type="NCBIfam" id="TIGR00901">
    <property type="entry name" value="2A0125"/>
    <property type="match status" value="1"/>
</dbReference>
<dbReference type="STRING" id="1121409.SAMN02745124_03215"/>
<dbReference type="SUPFAM" id="SSF103473">
    <property type="entry name" value="MFS general substrate transporter"/>
    <property type="match status" value="1"/>
</dbReference>
<dbReference type="Pfam" id="PF13000">
    <property type="entry name" value="Acatn"/>
    <property type="match status" value="1"/>
</dbReference>
<dbReference type="AlphaFoldDB" id="A0A1M5XN36"/>
<feature type="transmembrane region" description="Helical" evidence="6">
    <location>
        <begin position="431"/>
        <end position="453"/>
    </location>
</feature>
<feature type="transmembrane region" description="Helical" evidence="6">
    <location>
        <begin position="497"/>
        <end position="515"/>
    </location>
</feature>
<feature type="transmembrane region" description="Helical" evidence="6">
    <location>
        <begin position="202"/>
        <end position="221"/>
    </location>
</feature>
<feature type="transmembrane region" description="Helical" evidence="6">
    <location>
        <begin position="279"/>
        <end position="301"/>
    </location>
</feature>
<evidence type="ECO:0000256" key="4">
    <source>
        <dbReference type="ARBA" id="ARBA00022989"/>
    </source>
</evidence>
<feature type="transmembrane region" description="Helical" evidence="6">
    <location>
        <begin position="55"/>
        <end position="74"/>
    </location>
</feature>
<comment type="subcellular location">
    <subcellularLocation>
        <location evidence="1">Membrane</location>
        <topology evidence="1">Multi-pass membrane protein</topology>
    </subcellularLocation>
</comment>